<gene>
    <name evidence="6" type="ORF">D3250_05870</name>
</gene>
<comment type="caution">
    <text evidence="6">The sequence shown here is derived from an EMBL/GenBank/DDBJ whole genome shotgun (WGS) entry which is preliminary data.</text>
</comment>
<dbReference type="PANTHER" id="PTHR43757:SF2">
    <property type="entry name" value="AMINOMETHYLTRANSFERASE, MITOCHONDRIAL"/>
    <property type="match status" value="1"/>
</dbReference>
<feature type="domain" description="Aminomethyltransferase C-terminal" evidence="4">
    <location>
        <begin position="768"/>
        <end position="833"/>
    </location>
</feature>
<dbReference type="Pfam" id="PF01266">
    <property type="entry name" value="DAO"/>
    <property type="match status" value="1"/>
</dbReference>
<dbReference type="SUPFAM" id="SSF51905">
    <property type="entry name" value="FAD/NAD(P)-binding domain"/>
    <property type="match status" value="1"/>
</dbReference>
<dbReference type="Pfam" id="PF08669">
    <property type="entry name" value="GCV_T_C"/>
    <property type="match status" value="1"/>
</dbReference>
<dbReference type="Gene3D" id="3.30.9.10">
    <property type="entry name" value="D-Amino Acid Oxidase, subunit A, domain 2"/>
    <property type="match status" value="1"/>
</dbReference>
<dbReference type="InterPro" id="IPR028896">
    <property type="entry name" value="GcvT/YgfZ/DmdA"/>
</dbReference>
<dbReference type="InterPro" id="IPR006076">
    <property type="entry name" value="FAD-dep_OxRdtase"/>
</dbReference>
<evidence type="ECO:0000313" key="7">
    <source>
        <dbReference type="Proteomes" id="UP000266615"/>
    </source>
</evidence>
<proteinExistence type="inferred from homology"/>
<dbReference type="OrthoDB" id="2055370at2"/>
<reference evidence="6 7" key="1">
    <citation type="submission" date="2018-09" db="EMBL/GenBank/DDBJ databases">
        <title>Nesterenkonia natronophila sp. nov., an alkaliphilic actinobacteriume isolated from a soda lake, and emended description of the genus Nesterenkonia.</title>
        <authorList>
            <person name="Menes R.J."/>
            <person name="Iriarte A."/>
        </authorList>
    </citation>
    <scope>NUCLEOTIDE SEQUENCE [LARGE SCALE GENOMIC DNA]</scope>
    <source>
        <strain evidence="6 7">M8</strain>
    </source>
</reference>
<name>A0A3A4FA19_9MICC</name>
<dbReference type="Pfam" id="PF01571">
    <property type="entry name" value="GCV_T"/>
    <property type="match status" value="1"/>
</dbReference>
<organism evidence="6 7">
    <name type="scientific">Nesterenkonia natronophila</name>
    <dbReference type="NCBI Taxonomy" id="2174932"/>
    <lineage>
        <taxon>Bacteria</taxon>
        <taxon>Bacillati</taxon>
        <taxon>Actinomycetota</taxon>
        <taxon>Actinomycetes</taxon>
        <taxon>Micrococcales</taxon>
        <taxon>Micrococcaceae</taxon>
        <taxon>Nesterenkonia</taxon>
    </lineage>
</organism>
<dbReference type="Gene3D" id="3.30.1360.120">
    <property type="entry name" value="Probable tRNA modification gtpase trme, domain 1"/>
    <property type="match status" value="1"/>
</dbReference>
<evidence type="ECO:0000259" key="3">
    <source>
        <dbReference type="Pfam" id="PF01571"/>
    </source>
</evidence>
<protein>
    <submittedName>
        <fullName evidence="6">FAD-dependent oxidoreductase</fullName>
    </submittedName>
</protein>
<sequence length="850" mass="91989">MKDLPGRAHVVVIGAGIVGSSIVRHLAELGWRDILLVDKGPLPEPGGSTDHASNFVFPVDHSKEITELTLDSLRQYTALGVLTQCGGIEVARTPERLQELRRRRTSAEAWGVDAELINPAQVKQHMPWIREDLLLGGFHTPTGAIVDAVRAGELMRGRAVELGALQVADRTEVTGLAVHSGTRGDIPGRVRAVETDRGWVEAEHVVVACGVWSPQIAALAGASIPLVPAVHQMMDLGPIPELAATEEWISVPLVRDMDARMYARQRGADLELGSYAHRPILHEPADIPPLGARGQDSPTQMPFTEEDFGPQLAQARSLYPELLGEHGREGVGATHAINGLLSLTADGAPLLGETAEVRGLWSAAAVWIKEGPGVGRAVAEWMTTGASELDVHGADITRVTRHGRTRRHVRARAAEGFPKVYGIAHPREQWSSSRPMRTSPFQPRTHALGGEYYEVSGWERPQWYAANAPLVAEYAGRIDLRVHEWDTRWWSPIIEAEHLAMRERAAMFDLTAFSIIDVTGPAALEAVQWMAVGDVDCAEGRVVYTPLLDVRGGFRSDLTIVRLGRHHFRVITGAADGARDLAWLRRHLATDLDDGRVVIQDLTSATCAVGLWGPHARRIVQTLTDDDLSDEGFRFGTAREVVLAGIPTLMVRISYVGDLGWEIHLPVEQGLALWDALWEAGRPHGLIAAGGGVYGTTGRLEKAHRLFGAELAPDRGPVEAGLALPKVKEADFLGKDAYLLARGQEPTSVLCTLALTGGGVAAPRFPTGNEPVLDEDGLPLVDGHGRRSYITSAGPAPSLGRYVMLAYLPPERAMAGARLQVEYLGARLPAEVLAVGRTAPFDPEHARVKG</sequence>
<keyword evidence="7" id="KW-1185">Reference proteome</keyword>
<dbReference type="Proteomes" id="UP000266615">
    <property type="component" value="Unassembled WGS sequence"/>
</dbReference>
<dbReference type="InterPro" id="IPR032503">
    <property type="entry name" value="FAO_M"/>
</dbReference>
<dbReference type="SUPFAM" id="SSF103025">
    <property type="entry name" value="Folate-binding domain"/>
    <property type="match status" value="1"/>
</dbReference>
<dbReference type="SUPFAM" id="SSF54373">
    <property type="entry name" value="FAD-linked reductases, C-terminal domain"/>
    <property type="match status" value="1"/>
</dbReference>
<dbReference type="Gene3D" id="3.50.50.60">
    <property type="entry name" value="FAD/NAD(P)-binding domain"/>
    <property type="match status" value="1"/>
</dbReference>
<feature type="domain" description="FAD dependent oxidoreductase central" evidence="5">
    <location>
        <begin position="384"/>
        <end position="439"/>
    </location>
</feature>
<dbReference type="Pfam" id="PF16350">
    <property type="entry name" value="FAO_M"/>
    <property type="match status" value="1"/>
</dbReference>
<dbReference type="InterPro" id="IPR006222">
    <property type="entry name" value="GCVT_N"/>
</dbReference>
<dbReference type="InterPro" id="IPR027266">
    <property type="entry name" value="TrmE/GcvT-like"/>
</dbReference>
<dbReference type="InterPro" id="IPR013977">
    <property type="entry name" value="GcvT_C"/>
</dbReference>
<dbReference type="Gene3D" id="2.40.30.110">
    <property type="entry name" value="Aminomethyltransferase beta-barrel domains"/>
    <property type="match status" value="1"/>
</dbReference>
<dbReference type="Gene3D" id="3.30.70.1400">
    <property type="entry name" value="Aminomethyltransferase beta-barrel domains"/>
    <property type="match status" value="1"/>
</dbReference>
<feature type="domain" description="FAD dependent oxidoreductase" evidence="2">
    <location>
        <begin position="9"/>
        <end position="381"/>
    </location>
</feature>
<dbReference type="RefSeq" id="WP_119902451.1">
    <property type="nucleotide sequence ID" value="NZ_QYZP01000002.1"/>
</dbReference>
<accession>A0A3A4FA19</accession>
<evidence type="ECO:0000259" key="4">
    <source>
        <dbReference type="Pfam" id="PF08669"/>
    </source>
</evidence>
<evidence type="ECO:0000256" key="1">
    <source>
        <dbReference type="ARBA" id="ARBA00008609"/>
    </source>
</evidence>
<dbReference type="InterPro" id="IPR029043">
    <property type="entry name" value="GcvT/YgfZ_C"/>
</dbReference>
<feature type="domain" description="GCVT N-terminal" evidence="3">
    <location>
        <begin position="443"/>
        <end position="723"/>
    </location>
</feature>
<dbReference type="PANTHER" id="PTHR43757">
    <property type="entry name" value="AMINOMETHYLTRANSFERASE"/>
    <property type="match status" value="1"/>
</dbReference>
<comment type="similarity">
    <text evidence="1">Belongs to the GcvT family.</text>
</comment>
<dbReference type="SUPFAM" id="SSF101790">
    <property type="entry name" value="Aminomethyltransferase beta-barrel domain"/>
    <property type="match status" value="1"/>
</dbReference>
<dbReference type="InterPro" id="IPR036188">
    <property type="entry name" value="FAD/NAD-bd_sf"/>
</dbReference>
<evidence type="ECO:0000259" key="2">
    <source>
        <dbReference type="Pfam" id="PF01266"/>
    </source>
</evidence>
<dbReference type="EMBL" id="QYZP01000002">
    <property type="protein sequence ID" value="RJN31664.1"/>
    <property type="molecule type" value="Genomic_DNA"/>
</dbReference>
<evidence type="ECO:0000259" key="5">
    <source>
        <dbReference type="Pfam" id="PF16350"/>
    </source>
</evidence>
<dbReference type="AlphaFoldDB" id="A0A3A4FA19"/>
<evidence type="ECO:0000313" key="6">
    <source>
        <dbReference type="EMBL" id="RJN31664.1"/>
    </source>
</evidence>